<dbReference type="OrthoDB" id="3483634at2"/>
<keyword evidence="3" id="KW-0378">Hydrolase</keyword>
<evidence type="ECO:0000256" key="1">
    <source>
        <dbReference type="ARBA" id="ARBA00007074"/>
    </source>
</evidence>
<dbReference type="GO" id="GO:0008234">
    <property type="term" value="F:cysteine-type peptidase activity"/>
    <property type="evidence" value="ECO:0007669"/>
    <property type="project" value="UniProtKB-KW"/>
</dbReference>
<keyword evidence="4" id="KW-0788">Thiol protease</keyword>
<dbReference type="InterPro" id="IPR051202">
    <property type="entry name" value="Peptidase_C40"/>
</dbReference>
<keyword evidence="7" id="KW-1185">Reference proteome</keyword>
<organism evidence="6 7">
    <name type="scientific">Actinomadura montaniterrae</name>
    <dbReference type="NCBI Taxonomy" id="1803903"/>
    <lineage>
        <taxon>Bacteria</taxon>
        <taxon>Bacillati</taxon>
        <taxon>Actinomycetota</taxon>
        <taxon>Actinomycetes</taxon>
        <taxon>Streptosporangiales</taxon>
        <taxon>Thermomonosporaceae</taxon>
        <taxon>Actinomadura</taxon>
    </lineage>
</organism>
<name>A0A6L3VRK0_9ACTN</name>
<dbReference type="RefSeq" id="WP_151542838.1">
    <property type="nucleotide sequence ID" value="NZ_WBMR01000086.1"/>
</dbReference>
<proteinExistence type="inferred from homology"/>
<dbReference type="PROSITE" id="PS51935">
    <property type="entry name" value="NLPC_P60"/>
    <property type="match status" value="1"/>
</dbReference>
<evidence type="ECO:0000256" key="2">
    <source>
        <dbReference type="ARBA" id="ARBA00022670"/>
    </source>
</evidence>
<keyword evidence="2" id="KW-0645">Protease</keyword>
<dbReference type="Gene3D" id="3.90.1720.10">
    <property type="entry name" value="endopeptidase domain like (from Nostoc punctiforme)"/>
    <property type="match status" value="1"/>
</dbReference>
<dbReference type="InterPro" id="IPR038765">
    <property type="entry name" value="Papain-like_cys_pep_sf"/>
</dbReference>
<evidence type="ECO:0000256" key="3">
    <source>
        <dbReference type="ARBA" id="ARBA00022801"/>
    </source>
</evidence>
<dbReference type="Proteomes" id="UP000483004">
    <property type="component" value="Unassembled WGS sequence"/>
</dbReference>
<evidence type="ECO:0000313" key="6">
    <source>
        <dbReference type="EMBL" id="KAB2375380.1"/>
    </source>
</evidence>
<dbReference type="SUPFAM" id="SSF54001">
    <property type="entry name" value="Cysteine proteinases"/>
    <property type="match status" value="1"/>
</dbReference>
<feature type="domain" description="NlpC/P60" evidence="5">
    <location>
        <begin position="8"/>
        <end position="140"/>
    </location>
</feature>
<comment type="similarity">
    <text evidence="1">Belongs to the peptidase C40 family.</text>
</comment>
<comment type="caution">
    <text evidence="6">The sequence shown here is derived from an EMBL/GenBank/DDBJ whole genome shotgun (WGS) entry which is preliminary data.</text>
</comment>
<dbReference type="GO" id="GO:0006508">
    <property type="term" value="P:proteolysis"/>
    <property type="evidence" value="ECO:0007669"/>
    <property type="project" value="UniProtKB-KW"/>
</dbReference>
<sequence>MDALQGACGRRRGVARREYDRASLGVQVCAVQLQQRLDRGRVPRGRQERRQRAGAGVQLPRVAAAQYGAGPHIARTRLRPGDLLFFATDTRNPATIHHVGLYYGRGQMIHAPQTGDVVRISQFTGNPYRERQYIGATRPSTAHIAA</sequence>
<dbReference type="PANTHER" id="PTHR47053:SF1">
    <property type="entry name" value="MUREIN DD-ENDOPEPTIDASE MEPH-RELATED"/>
    <property type="match status" value="1"/>
</dbReference>
<accession>A0A6L3VRK0</accession>
<dbReference type="PANTHER" id="PTHR47053">
    <property type="entry name" value="MUREIN DD-ENDOPEPTIDASE MEPH-RELATED"/>
    <property type="match status" value="1"/>
</dbReference>
<protein>
    <submittedName>
        <fullName evidence="6">NlpC/P60 family protein</fullName>
    </submittedName>
</protein>
<dbReference type="InterPro" id="IPR000064">
    <property type="entry name" value="NLP_P60_dom"/>
</dbReference>
<dbReference type="EMBL" id="WBMR01000086">
    <property type="protein sequence ID" value="KAB2375380.1"/>
    <property type="molecule type" value="Genomic_DNA"/>
</dbReference>
<dbReference type="AlphaFoldDB" id="A0A6L3VRK0"/>
<reference evidence="6 7" key="1">
    <citation type="submission" date="2019-09" db="EMBL/GenBank/DDBJ databases">
        <title>Actinomadura physcomitrii sp. nov., a novel actinomycete isolated from moss [Physcomitrium sphaericum (Ludw) Fuernr].</title>
        <authorList>
            <person name="Liu C."/>
            <person name="Zhuang X."/>
        </authorList>
    </citation>
    <scope>NUCLEOTIDE SEQUENCE [LARGE SCALE GENOMIC DNA]</scope>
    <source>
        <strain evidence="6 7">CYP1-1B</strain>
    </source>
</reference>
<evidence type="ECO:0000313" key="7">
    <source>
        <dbReference type="Proteomes" id="UP000483004"/>
    </source>
</evidence>
<evidence type="ECO:0000259" key="5">
    <source>
        <dbReference type="PROSITE" id="PS51935"/>
    </source>
</evidence>
<evidence type="ECO:0000256" key="4">
    <source>
        <dbReference type="ARBA" id="ARBA00022807"/>
    </source>
</evidence>
<dbReference type="Pfam" id="PF00877">
    <property type="entry name" value="NLPC_P60"/>
    <property type="match status" value="1"/>
</dbReference>
<gene>
    <name evidence="6" type="ORF">F9B16_26390</name>
</gene>